<feature type="transmembrane region" description="Helical" evidence="11">
    <location>
        <begin position="101"/>
        <end position="120"/>
    </location>
</feature>
<evidence type="ECO:0000256" key="2">
    <source>
        <dbReference type="ARBA" id="ARBA00022448"/>
    </source>
</evidence>
<feature type="transmembrane region" description="Helical" evidence="11">
    <location>
        <begin position="71"/>
        <end position="89"/>
    </location>
</feature>
<dbReference type="Gene3D" id="1.20.1530.20">
    <property type="match status" value="1"/>
</dbReference>
<dbReference type="InterPro" id="IPR006153">
    <property type="entry name" value="Cation/H_exchanger_TM"/>
</dbReference>
<evidence type="ECO:0000256" key="11">
    <source>
        <dbReference type="SAM" id="Phobius"/>
    </source>
</evidence>
<evidence type="ECO:0000256" key="5">
    <source>
        <dbReference type="ARBA" id="ARBA00022989"/>
    </source>
</evidence>
<feature type="transmembrane region" description="Helical" evidence="11">
    <location>
        <begin position="196"/>
        <end position="215"/>
    </location>
</feature>
<feature type="transmembrane region" description="Helical" evidence="11">
    <location>
        <begin position="173"/>
        <end position="190"/>
    </location>
</feature>
<proteinExistence type="predicted"/>
<evidence type="ECO:0000256" key="1">
    <source>
        <dbReference type="ARBA" id="ARBA00004141"/>
    </source>
</evidence>
<feature type="transmembrane region" description="Helical" evidence="11">
    <location>
        <begin position="36"/>
        <end position="56"/>
    </location>
</feature>
<dbReference type="AlphaFoldDB" id="A0A2Z2MG57"/>
<keyword evidence="7" id="KW-0406">Ion transport</keyword>
<evidence type="ECO:0000256" key="9">
    <source>
        <dbReference type="ARBA" id="ARBA00023201"/>
    </source>
</evidence>
<sequence>MDATWLLFTIGVALILAKIGDSVIERFELPGVLGELIMGMILGNLVYFGIVAPQYLPIVSGGSFTTSASEVSEVLAKLGIIFLLFLGALDTDVEQLKKTGVTATISTVLGVFVPLVMGWYALMAMGYPSREAFAGGVLLTATSIGLTVRVMMDLGVLRSEVGAASLSASVMDDFLGIALIIFAVGTGSLINLTAKIVAFFIITGVVAWYLIDYYIKFAERLHVEKGILGMALGMMFLFAALAEGWFAAAIEGAFMMGLVLSKLPEGKRLMEDVRAIGYGLLIPFFFVHTGAMLNLKVFENADALILAGVLSTIAIVGKVVGRGFGAWITTWGRGRDFLFTSDNFWMSLQMGIGSIPRTEVALVDLMVAIHGGAIPEGDAPKFIAATLIFITVSVLITPPLLKWAFKRDIEATKAEKLEARKTKIEERKKKVIEKKKPRKAKNSLPIE</sequence>
<keyword evidence="6" id="KW-0915">Sodium</keyword>
<feature type="transmembrane region" description="Helical" evidence="11">
    <location>
        <begin position="305"/>
        <end position="328"/>
    </location>
</feature>
<evidence type="ECO:0000256" key="7">
    <source>
        <dbReference type="ARBA" id="ARBA00023065"/>
    </source>
</evidence>
<evidence type="ECO:0000259" key="12">
    <source>
        <dbReference type="Pfam" id="PF00999"/>
    </source>
</evidence>
<name>A0A2Z2MG57_THEPR</name>
<dbReference type="RefSeq" id="WP_088858139.1">
    <property type="nucleotide sequence ID" value="NZ_CP014862.1"/>
</dbReference>
<reference evidence="13 14" key="1">
    <citation type="submission" date="2016-03" db="EMBL/GenBank/DDBJ databases">
        <title>Complete genome sequence of Thermococcus profundus strain DT5432.</title>
        <authorList>
            <person name="Oger P.M."/>
        </authorList>
    </citation>
    <scope>NUCLEOTIDE SEQUENCE [LARGE SCALE GENOMIC DNA]</scope>
    <source>
        <strain evidence="13 14">DT 5432</strain>
    </source>
</reference>
<keyword evidence="3" id="KW-0050">Antiport</keyword>
<dbReference type="GeneID" id="33319995"/>
<organism evidence="13 14">
    <name type="scientific">Thermococcus profundus</name>
    <dbReference type="NCBI Taxonomy" id="49899"/>
    <lineage>
        <taxon>Archaea</taxon>
        <taxon>Methanobacteriati</taxon>
        <taxon>Methanobacteriota</taxon>
        <taxon>Thermococci</taxon>
        <taxon>Thermococcales</taxon>
        <taxon>Thermococcaceae</taxon>
        <taxon>Thermococcus</taxon>
    </lineage>
</organism>
<dbReference type="PANTHER" id="PTHR43562">
    <property type="entry name" value="NAPA-TYPE SODIUM/HYDROGEN ANTIPORTER"/>
    <property type="match status" value="1"/>
</dbReference>
<feature type="transmembrane region" description="Helical" evidence="11">
    <location>
        <begin position="382"/>
        <end position="401"/>
    </location>
</feature>
<dbReference type="InterPro" id="IPR038770">
    <property type="entry name" value="Na+/solute_symporter_sf"/>
</dbReference>
<feature type="transmembrane region" description="Helical" evidence="11">
    <location>
        <begin position="275"/>
        <end position="293"/>
    </location>
</feature>
<evidence type="ECO:0000256" key="8">
    <source>
        <dbReference type="ARBA" id="ARBA00023136"/>
    </source>
</evidence>
<keyword evidence="8 11" id="KW-0472">Membrane</keyword>
<keyword evidence="2" id="KW-0813">Transport</keyword>
<keyword evidence="9" id="KW-0739">Sodium transport</keyword>
<dbReference type="KEGG" id="tprf:A3L09_06235"/>
<dbReference type="GO" id="GO:0016020">
    <property type="term" value="C:membrane"/>
    <property type="evidence" value="ECO:0007669"/>
    <property type="project" value="UniProtKB-SubCell"/>
</dbReference>
<evidence type="ECO:0000256" key="3">
    <source>
        <dbReference type="ARBA" id="ARBA00022449"/>
    </source>
</evidence>
<evidence type="ECO:0000313" key="14">
    <source>
        <dbReference type="Proteomes" id="UP000250179"/>
    </source>
</evidence>
<dbReference type="GO" id="GO:1902600">
    <property type="term" value="P:proton transmembrane transport"/>
    <property type="evidence" value="ECO:0007669"/>
    <property type="project" value="InterPro"/>
</dbReference>
<accession>A0A2Z2MG57</accession>
<protein>
    <submittedName>
        <fullName evidence="13">Potassium transporter</fullName>
    </submittedName>
</protein>
<feature type="transmembrane region" description="Helical" evidence="11">
    <location>
        <begin position="227"/>
        <end position="255"/>
    </location>
</feature>
<dbReference type="OrthoDB" id="12029at2157"/>
<keyword evidence="5 11" id="KW-1133">Transmembrane helix</keyword>
<dbReference type="GO" id="GO:0015297">
    <property type="term" value="F:antiporter activity"/>
    <property type="evidence" value="ECO:0007669"/>
    <property type="project" value="UniProtKB-KW"/>
</dbReference>
<dbReference type="GO" id="GO:0006814">
    <property type="term" value="P:sodium ion transport"/>
    <property type="evidence" value="ECO:0007669"/>
    <property type="project" value="UniProtKB-KW"/>
</dbReference>
<feature type="region of interest" description="Disordered" evidence="10">
    <location>
        <begin position="428"/>
        <end position="447"/>
    </location>
</feature>
<evidence type="ECO:0000313" key="13">
    <source>
        <dbReference type="EMBL" id="ASJ02884.1"/>
    </source>
</evidence>
<dbReference type="EMBL" id="CP014862">
    <property type="protein sequence ID" value="ASJ02884.1"/>
    <property type="molecule type" value="Genomic_DNA"/>
</dbReference>
<comment type="subcellular location">
    <subcellularLocation>
        <location evidence="1">Membrane</location>
        <topology evidence="1">Multi-pass membrane protein</topology>
    </subcellularLocation>
</comment>
<feature type="transmembrane region" description="Helical" evidence="11">
    <location>
        <begin position="132"/>
        <end position="152"/>
    </location>
</feature>
<evidence type="ECO:0000256" key="10">
    <source>
        <dbReference type="SAM" id="MobiDB-lite"/>
    </source>
</evidence>
<evidence type="ECO:0000256" key="4">
    <source>
        <dbReference type="ARBA" id="ARBA00022692"/>
    </source>
</evidence>
<dbReference type="Proteomes" id="UP000250179">
    <property type="component" value="Chromosome"/>
</dbReference>
<dbReference type="Pfam" id="PF00999">
    <property type="entry name" value="Na_H_Exchanger"/>
    <property type="match status" value="1"/>
</dbReference>
<feature type="compositionally biased region" description="Basic residues" evidence="10">
    <location>
        <begin position="429"/>
        <end position="441"/>
    </location>
</feature>
<keyword evidence="4 11" id="KW-0812">Transmembrane</keyword>
<evidence type="ECO:0000256" key="6">
    <source>
        <dbReference type="ARBA" id="ARBA00023053"/>
    </source>
</evidence>
<dbReference type="PANTHER" id="PTHR43562:SF3">
    <property type="entry name" value="SODIUM ION_PROTON EXCHANGER (EUROFUNG)"/>
    <property type="match status" value="1"/>
</dbReference>
<gene>
    <name evidence="13" type="ORF">A3L09_06235</name>
</gene>
<feature type="transmembrane region" description="Helical" evidence="11">
    <location>
        <begin position="6"/>
        <end position="24"/>
    </location>
</feature>
<feature type="domain" description="Cation/H+ exchanger transmembrane" evidence="12">
    <location>
        <begin position="14"/>
        <end position="403"/>
    </location>
</feature>
<keyword evidence="14" id="KW-1185">Reference proteome</keyword>